<dbReference type="Gene3D" id="2.60.200.20">
    <property type="match status" value="1"/>
</dbReference>
<dbReference type="EMBL" id="KZ155839">
    <property type="protein sequence ID" value="OUS41907.1"/>
    <property type="molecule type" value="Genomic_DNA"/>
</dbReference>
<keyword evidence="1" id="KW-0812">Transmembrane</keyword>
<gene>
    <name evidence="2" type="ORF">BE221DRAFT_142668</name>
</gene>
<dbReference type="InterPro" id="IPR008984">
    <property type="entry name" value="SMAD_FHA_dom_sf"/>
</dbReference>
<evidence type="ECO:0000256" key="1">
    <source>
        <dbReference type="SAM" id="Phobius"/>
    </source>
</evidence>
<keyword evidence="1" id="KW-0472">Membrane</keyword>
<reference evidence="2" key="1">
    <citation type="submission" date="2017-04" db="EMBL/GenBank/DDBJ databases">
        <title>Population genomics of picophytoplankton unveils novel chromosome hypervariability.</title>
        <authorList>
            <consortium name="DOE Joint Genome Institute"/>
            <person name="Blanc-Mathieu R."/>
            <person name="Krasovec M."/>
            <person name="Hebrard M."/>
            <person name="Yau S."/>
            <person name="Desgranges E."/>
            <person name="Martin J."/>
            <person name="Schackwitz W."/>
            <person name="Kuo A."/>
            <person name="Salin G."/>
            <person name="Donnadieu C."/>
            <person name="Desdevises Y."/>
            <person name="Sanchez-Ferandin S."/>
            <person name="Moreau H."/>
            <person name="Rivals E."/>
            <person name="Grigoriev I.V."/>
            <person name="Grimsley N."/>
            <person name="Eyre-Walker A."/>
            <person name="Piganeau G."/>
        </authorList>
    </citation>
    <scope>NUCLEOTIDE SEQUENCE [LARGE SCALE GENOMIC DNA]</scope>
    <source>
        <strain evidence="2">RCC 1115</strain>
    </source>
</reference>
<keyword evidence="1" id="KW-1133">Transmembrane helix</keyword>
<accession>A0A1Y5HZP8</accession>
<dbReference type="Proteomes" id="UP000195557">
    <property type="component" value="Unassembled WGS sequence"/>
</dbReference>
<dbReference type="CDD" id="cd22671">
    <property type="entry name" value="FHA_APTX-like"/>
    <property type="match status" value="1"/>
</dbReference>
<dbReference type="AlphaFoldDB" id="A0A1Y5HZP8"/>
<feature type="transmembrane region" description="Helical" evidence="1">
    <location>
        <begin position="339"/>
        <end position="367"/>
    </location>
</feature>
<sequence length="581" mass="64879">MGRIKEGLSELWDDLMSYRTLKVVKISDKRLAYVHKTLMAAILCYALISVIGAHTYMLKEKPRVYMSTTINDTVRDLSVTDATTLEQLYCNSSFANFVGDSLVPEGAYLNNKCVTYIPSSQIVETNDAATFVATHIRSRAFTRWCENNVTKVGCSIKYNPDENQFPLDPDNLILQFRPRFVTSWGYNGYPSEVIVYDSAFTAFKTFLTTNTNSTEKYPIMYLHEVLRLAGIGLDDRNELDVSTSFSAEFPIYRLTGVRLSVELTFSNFRPMSHFKPFDFTPQATMNIQLNSKGSFVTSLDTVHFSGRAEDISESGTIMEYRGVQLEYGAKGLMGKADPYTAMMAIMSCFIMVSVATTVVDIIGAFIYDSFKDDKIEDDGERQHLEHMILNLETVGVPFGHDDLQILPNVSMKEFLQLLQRDIVKLNALAHHMSRDLAAAGLNQHTMPIQQTSKQAGGMKYKCRLIAPDRTDIYLTGGPQTIGRGHGGCDSKRISHKQLSIVANTQTGVALVKGLHTKNVSGVALAGGAWQTLGPNDEAELEAGDMITLLLDQNEDETSADGVFIYVVEKLEELQNKSWFNW</sequence>
<protein>
    <submittedName>
        <fullName evidence="2">Uncharacterized protein</fullName>
    </submittedName>
</protein>
<feature type="transmembrane region" description="Helical" evidence="1">
    <location>
        <begin position="38"/>
        <end position="58"/>
    </location>
</feature>
<proteinExistence type="predicted"/>
<name>A0A1Y5HZP8_OSTTA</name>
<dbReference type="SUPFAM" id="SSF49879">
    <property type="entry name" value="SMAD/FHA domain"/>
    <property type="match status" value="1"/>
</dbReference>
<organism evidence="2">
    <name type="scientific">Ostreococcus tauri</name>
    <name type="common">Marine green alga</name>
    <dbReference type="NCBI Taxonomy" id="70448"/>
    <lineage>
        <taxon>Eukaryota</taxon>
        <taxon>Viridiplantae</taxon>
        <taxon>Chlorophyta</taxon>
        <taxon>Mamiellophyceae</taxon>
        <taxon>Mamiellales</taxon>
        <taxon>Bathycoccaceae</taxon>
        <taxon>Ostreococcus</taxon>
    </lineage>
</organism>
<evidence type="ECO:0000313" key="2">
    <source>
        <dbReference type="EMBL" id="OUS41907.1"/>
    </source>
</evidence>